<feature type="non-terminal residue" evidence="1">
    <location>
        <position position="1"/>
    </location>
</feature>
<protein>
    <recommendedName>
        <fullName evidence="2">ASCH domain-containing protein</fullName>
    </recommendedName>
</protein>
<proteinExistence type="predicted"/>
<evidence type="ECO:0008006" key="2">
    <source>
        <dbReference type="Google" id="ProtNLM"/>
    </source>
</evidence>
<evidence type="ECO:0000313" key="1">
    <source>
        <dbReference type="EMBL" id="KKM22534.1"/>
    </source>
</evidence>
<comment type="caution">
    <text evidence="1">The sequence shown here is derived from an EMBL/GenBank/DDBJ whole genome shotgun (WGS) entry which is preliminary data.</text>
</comment>
<gene>
    <name evidence="1" type="ORF">LCGC14_1624430</name>
</gene>
<dbReference type="EMBL" id="LAZR01013315">
    <property type="protein sequence ID" value="KKM22534.1"/>
    <property type="molecule type" value="Genomic_DNA"/>
</dbReference>
<reference evidence="1" key="1">
    <citation type="journal article" date="2015" name="Nature">
        <title>Complex archaea that bridge the gap between prokaryotes and eukaryotes.</title>
        <authorList>
            <person name="Spang A."/>
            <person name="Saw J.H."/>
            <person name="Jorgensen S.L."/>
            <person name="Zaremba-Niedzwiedzka K."/>
            <person name="Martijn J."/>
            <person name="Lind A.E."/>
            <person name="van Eijk R."/>
            <person name="Schleper C."/>
            <person name="Guy L."/>
            <person name="Ettema T.J."/>
        </authorList>
    </citation>
    <scope>NUCLEOTIDE SEQUENCE</scope>
</reference>
<dbReference type="AlphaFoldDB" id="A0A0F9IRM6"/>
<accession>A0A0F9IRM6</accession>
<organism evidence="1">
    <name type="scientific">marine sediment metagenome</name>
    <dbReference type="NCBI Taxonomy" id="412755"/>
    <lineage>
        <taxon>unclassified sequences</taxon>
        <taxon>metagenomes</taxon>
        <taxon>ecological metagenomes</taxon>
    </lineage>
</organism>
<sequence>TWAHPSEMVRADSRLTLIVTETRTMRLQEITPEDCAAEGVILPLAEEATAARRQWEETARQRFIALWTIMYAVSGPKWDDNPDVLAITFIPYKFNIDAMGKEIVADG</sequence>
<name>A0A0F9IRM6_9ZZZZ</name>